<sequence>MGVHFIGLGEVNMFNLAHALHKKGEVVTGSDEAIEVSLRPKLKEQGLLPDDMGWFPGNIHPQLEAVVLGSNAKNNNPELEKAQELGLKIYSYAEFLYELTKYKTRVVIAGSQRKTGVASIILNVLEYNNVEVDYALSALNGIRLTEQNDFIVVEGGDIPLSAMDNAPQFHLYRPNIALLSDIEWDGKGPYGDFENYTEQYRIFVDSIVKGGSITYNDEDVVVKKLVEASENPIRKLPYVTPDYQEVNGEVLLDTPDGELLLETSSATKLSNLAGAKWICQQMGVDEVEFYEAIATYQ</sequence>
<feature type="domain" description="Mur ligase N-terminal catalytic" evidence="1">
    <location>
        <begin position="3"/>
        <end position="103"/>
    </location>
</feature>
<dbReference type="PANTHER" id="PTHR43445:SF3">
    <property type="entry name" value="UDP-N-ACETYLMURAMATE--L-ALANINE LIGASE"/>
    <property type="match status" value="1"/>
</dbReference>
<reference evidence="2 3" key="1">
    <citation type="submission" date="2024-01" db="EMBL/GenBank/DDBJ databases">
        <title>The strains designed SYSU M86414 and SYSU M84420 isolated from the marine sediment in San Sha City (Hainan Province, China).</title>
        <authorList>
            <person name="Guo D."/>
        </authorList>
    </citation>
    <scope>NUCLEOTIDE SEQUENCE [LARGE SCALE GENOMIC DNA]</scope>
    <source>
        <strain evidence="2 3">SYSU M84420</strain>
    </source>
</reference>
<dbReference type="SUPFAM" id="SSF51984">
    <property type="entry name" value="MurCD N-terminal domain"/>
    <property type="match status" value="1"/>
</dbReference>
<dbReference type="EMBL" id="JAYMGW010000011">
    <property type="protein sequence ID" value="MEC4266177.1"/>
    <property type="molecule type" value="Genomic_DNA"/>
</dbReference>
<gene>
    <name evidence="2" type="ORF">VOP03_12535</name>
</gene>
<evidence type="ECO:0000313" key="2">
    <source>
        <dbReference type="EMBL" id="MEC4266177.1"/>
    </source>
</evidence>
<dbReference type="RefSeq" id="WP_326279111.1">
    <property type="nucleotide sequence ID" value="NZ_JAYKYV010000011.1"/>
</dbReference>
<name>A0ABU6ISS9_9FLAO</name>
<protein>
    <submittedName>
        <fullName evidence="2">Mur ligase domain-containing protein</fullName>
    </submittedName>
</protein>
<comment type="caution">
    <text evidence="2">The sequence shown here is derived from an EMBL/GenBank/DDBJ whole genome shotgun (WGS) entry which is preliminary data.</text>
</comment>
<dbReference type="SUPFAM" id="SSF53623">
    <property type="entry name" value="MurD-like peptide ligases, catalytic domain"/>
    <property type="match status" value="1"/>
</dbReference>
<dbReference type="InterPro" id="IPR036565">
    <property type="entry name" value="Mur-like_cat_sf"/>
</dbReference>
<organism evidence="2 3">
    <name type="scientific">Flagellimonas halotolerans</name>
    <dbReference type="NCBI Taxonomy" id="3112164"/>
    <lineage>
        <taxon>Bacteria</taxon>
        <taxon>Pseudomonadati</taxon>
        <taxon>Bacteroidota</taxon>
        <taxon>Flavobacteriia</taxon>
        <taxon>Flavobacteriales</taxon>
        <taxon>Flavobacteriaceae</taxon>
        <taxon>Flagellimonas</taxon>
    </lineage>
</organism>
<dbReference type="Pfam" id="PF01225">
    <property type="entry name" value="Mur_ligase"/>
    <property type="match status" value="1"/>
</dbReference>
<dbReference type="InterPro" id="IPR050061">
    <property type="entry name" value="MurCDEF_pg_biosynth"/>
</dbReference>
<dbReference type="InterPro" id="IPR000713">
    <property type="entry name" value="Mur_ligase_N"/>
</dbReference>
<dbReference type="PANTHER" id="PTHR43445">
    <property type="entry name" value="UDP-N-ACETYLMURAMATE--L-ALANINE LIGASE-RELATED"/>
    <property type="match status" value="1"/>
</dbReference>
<keyword evidence="2" id="KW-0436">Ligase</keyword>
<keyword evidence="3" id="KW-1185">Reference proteome</keyword>
<dbReference type="Proteomes" id="UP001355298">
    <property type="component" value="Unassembled WGS sequence"/>
</dbReference>
<dbReference type="Gene3D" id="3.40.50.720">
    <property type="entry name" value="NAD(P)-binding Rossmann-like Domain"/>
    <property type="match status" value="1"/>
</dbReference>
<evidence type="ECO:0000259" key="1">
    <source>
        <dbReference type="Pfam" id="PF01225"/>
    </source>
</evidence>
<accession>A0ABU6ISS9</accession>
<evidence type="ECO:0000313" key="3">
    <source>
        <dbReference type="Proteomes" id="UP001355298"/>
    </source>
</evidence>
<proteinExistence type="predicted"/>
<dbReference type="Gene3D" id="3.40.1190.10">
    <property type="entry name" value="Mur-like, catalytic domain"/>
    <property type="match status" value="1"/>
</dbReference>
<dbReference type="GO" id="GO:0016874">
    <property type="term" value="F:ligase activity"/>
    <property type="evidence" value="ECO:0007669"/>
    <property type="project" value="UniProtKB-KW"/>
</dbReference>